<dbReference type="EMBL" id="JAKOGI010001136">
    <property type="protein sequence ID" value="KAJ8427505.1"/>
    <property type="molecule type" value="Genomic_DNA"/>
</dbReference>
<feature type="region of interest" description="Disordered" evidence="1">
    <location>
        <begin position="196"/>
        <end position="219"/>
    </location>
</feature>
<comment type="caution">
    <text evidence="4">The sequence shown here is derived from an EMBL/GenBank/DDBJ whole genome shotgun (WGS) entry which is preliminary data.</text>
</comment>
<keyword evidence="5" id="KW-1185">Reference proteome</keyword>
<accession>A0A9Q1JP25</accession>
<feature type="transmembrane region" description="Helical" evidence="2">
    <location>
        <begin position="20"/>
        <end position="39"/>
    </location>
</feature>
<keyword evidence="2" id="KW-0472">Membrane</keyword>
<feature type="domain" description="FAR1" evidence="3">
    <location>
        <begin position="115"/>
        <end position="187"/>
    </location>
</feature>
<dbReference type="AlphaFoldDB" id="A0A9Q1JP25"/>
<keyword evidence="2" id="KW-0812">Transmembrane</keyword>
<name>A0A9Q1JP25_9CARY</name>
<evidence type="ECO:0000259" key="3">
    <source>
        <dbReference type="Pfam" id="PF03101"/>
    </source>
</evidence>
<evidence type="ECO:0000313" key="5">
    <source>
        <dbReference type="Proteomes" id="UP001153076"/>
    </source>
</evidence>
<dbReference type="Pfam" id="PF03101">
    <property type="entry name" value="FAR1"/>
    <property type="match status" value="1"/>
</dbReference>
<proteinExistence type="predicted"/>
<dbReference type="PANTHER" id="PTHR46328">
    <property type="entry name" value="FAR-RED IMPAIRED RESPONSIVE (FAR1) FAMILY PROTEIN-RELATED"/>
    <property type="match status" value="1"/>
</dbReference>
<keyword evidence="2" id="KW-1133">Transmembrane helix</keyword>
<reference evidence="4" key="1">
    <citation type="submission" date="2022-04" db="EMBL/GenBank/DDBJ databases">
        <title>Carnegiea gigantea Genome sequencing and assembly v2.</title>
        <authorList>
            <person name="Copetti D."/>
            <person name="Sanderson M.J."/>
            <person name="Burquez A."/>
            <person name="Wojciechowski M.F."/>
        </authorList>
    </citation>
    <scope>NUCLEOTIDE SEQUENCE</scope>
    <source>
        <strain evidence="4">SGP5-SGP5p</strain>
        <tissue evidence="4">Aerial part</tissue>
    </source>
</reference>
<protein>
    <recommendedName>
        <fullName evidence="3">FAR1 domain-containing protein</fullName>
    </recommendedName>
</protein>
<dbReference type="PANTHER" id="PTHR46328:SF27">
    <property type="entry name" value="OS12G0287500 PROTEIN"/>
    <property type="match status" value="1"/>
</dbReference>
<sequence>MVIRTGYSAMHTQRSQAKAYVVSIITVAIGIIEVVAATISNKGNNFLPFQGMEGVDPIEIIDKSQCVEDIVDDLLSEEKENEGTSSNFIGKRLDDLDENDIKKLIFKTPVKCEVFYFIYAKAVGLGVIRETLRINRHGMVTSLRFCCVREGVRSEKDKNREDKKRKARDETRCFCKAFISMKYIKKNMSVYSKRVQEGTQSSSCSTATSESDSSSQGYR</sequence>
<dbReference type="Proteomes" id="UP001153076">
    <property type="component" value="Unassembled WGS sequence"/>
</dbReference>
<gene>
    <name evidence="4" type="ORF">Cgig2_017246</name>
</gene>
<organism evidence="4 5">
    <name type="scientific">Carnegiea gigantea</name>
    <dbReference type="NCBI Taxonomy" id="171969"/>
    <lineage>
        <taxon>Eukaryota</taxon>
        <taxon>Viridiplantae</taxon>
        <taxon>Streptophyta</taxon>
        <taxon>Embryophyta</taxon>
        <taxon>Tracheophyta</taxon>
        <taxon>Spermatophyta</taxon>
        <taxon>Magnoliopsida</taxon>
        <taxon>eudicotyledons</taxon>
        <taxon>Gunneridae</taxon>
        <taxon>Pentapetalae</taxon>
        <taxon>Caryophyllales</taxon>
        <taxon>Cactineae</taxon>
        <taxon>Cactaceae</taxon>
        <taxon>Cactoideae</taxon>
        <taxon>Echinocereeae</taxon>
        <taxon>Carnegiea</taxon>
    </lineage>
</organism>
<evidence type="ECO:0000256" key="2">
    <source>
        <dbReference type="SAM" id="Phobius"/>
    </source>
</evidence>
<evidence type="ECO:0000256" key="1">
    <source>
        <dbReference type="SAM" id="MobiDB-lite"/>
    </source>
</evidence>
<evidence type="ECO:0000313" key="4">
    <source>
        <dbReference type="EMBL" id="KAJ8427505.1"/>
    </source>
</evidence>
<feature type="compositionally biased region" description="Low complexity" evidence="1">
    <location>
        <begin position="199"/>
        <end position="219"/>
    </location>
</feature>
<dbReference type="InterPro" id="IPR004330">
    <property type="entry name" value="FAR1_DNA_bnd_dom"/>
</dbReference>